<feature type="transmembrane region" description="Helical" evidence="10">
    <location>
        <begin position="196"/>
        <end position="218"/>
    </location>
</feature>
<dbReference type="PANTHER" id="PTHR22760:SF2">
    <property type="entry name" value="ALPHA-1,2-MANNOSYLTRANSFERASE ALG9"/>
    <property type="match status" value="1"/>
</dbReference>
<protein>
    <recommendedName>
        <fullName evidence="10">Mannosyltransferase</fullName>
        <ecNumber evidence="10">2.4.1.-</ecNumber>
    </recommendedName>
</protein>
<dbReference type="Pfam" id="PF11927">
    <property type="entry name" value="HODM_asu-like"/>
    <property type="match status" value="1"/>
</dbReference>
<gene>
    <name evidence="12" type="ORF">FRX48_01133</name>
</gene>
<dbReference type="UniPathway" id="UPA00378"/>
<dbReference type="Proteomes" id="UP000324767">
    <property type="component" value="Unassembled WGS sequence"/>
</dbReference>
<feature type="transmembrane region" description="Helical" evidence="10">
    <location>
        <begin position="664"/>
        <end position="683"/>
    </location>
</feature>
<feature type="transmembrane region" description="Helical" evidence="10">
    <location>
        <begin position="330"/>
        <end position="351"/>
    </location>
</feature>
<evidence type="ECO:0000313" key="12">
    <source>
        <dbReference type="EMBL" id="KAA6414384.1"/>
    </source>
</evidence>
<name>A0A5M8Q098_9LECA</name>
<organism evidence="12 13">
    <name type="scientific">Lasallia pustulata</name>
    <dbReference type="NCBI Taxonomy" id="136370"/>
    <lineage>
        <taxon>Eukaryota</taxon>
        <taxon>Fungi</taxon>
        <taxon>Dikarya</taxon>
        <taxon>Ascomycota</taxon>
        <taxon>Pezizomycotina</taxon>
        <taxon>Lecanoromycetes</taxon>
        <taxon>OSLEUM clade</taxon>
        <taxon>Umbilicariomycetidae</taxon>
        <taxon>Umbilicariales</taxon>
        <taxon>Umbilicariaceae</taxon>
        <taxon>Lasallia</taxon>
    </lineage>
</organism>
<proteinExistence type="inferred from homology"/>
<keyword evidence="6 10" id="KW-0812">Transmembrane</keyword>
<feature type="transmembrane region" description="Helical" evidence="10">
    <location>
        <begin position="402"/>
        <end position="425"/>
    </location>
</feature>
<evidence type="ECO:0000256" key="10">
    <source>
        <dbReference type="RuleBase" id="RU363075"/>
    </source>
</evidence>
<sequence>MRTGLNGNGVRRSGAISAANPGPVRRPSDHPLVDPITAFYASLLVNLLAAAYAPIQDCDEVFNYWEPTHYLNHGYGLQTWEYSPDYSIRSWLYIVIHAIIGKTGSIFSRTKTFEFYFIRSGLAFACAICQSRLFATISRTLNPRIGIIFLIAMITSPGMFHASAAYLPSSFSMYTTMLGMSAFMDWSGGPKTAQGIMWFGIGGIIGWPFATALVMPFVAEELILASLTREGIEVFRRFLDGTVRSLLVLALQVAIDTFFYHKVVVMPWRIVLYNVFAGPGRGPNIFGTEPWDFYIRNLLLNFNIWFLLAMAAAPLLALQRLIQGPTRTKATLLRSVVFILPFYLWLVIFSAQAHKEERFMYPAYPFLVLNAAMALHIVLLFIGSSDPQRLMSRIPAKVRLGFASAFVILAIDAGVLRTIGLVTAYRAPLQVYDALRQPGIAKAERTVCIGKEWYRFPSSYHLPDGMRAKFVKSDFDGLLPGEFNEAQIGFGFFSGTWLIPPGMNDQNIADPGKYFDVDHCMFLVDSYFPGSQASALEPPYVLDSKTWEELQCNSFLDTSQTSLLGRLFWDADTTPISKWKTMLPSRSPINYIVHVLIWPCLPDHPASSVTIDHSRLFSLSSTKLTHPKIGKTMESLQASTTAMWQALLSHLETYRTRMAEQPKMVIYGLLVVILSLWLFSAVIGKLRKSTFRRAASPDPEKPASKTPSAFKAQERPPGVWIPSDFKRPAPEPYPAWDVHKTDPLPYRPFRHGPYYITMGLRTMKWDEWIELDNHYPKYHADKARRITERGSKCCKTAPEAFDGAVELLEEFCEYLPQRYPSLYRKTSVGMDNLLTGESFNIVERPLVEDPMAMAARMVQDDLAIMFEKPDGQYYLLAGAILLAGFWRLEDKFGMPLSEIHTSGDVPGFKQKLEKGMMNFFRRVQPNGPVLRNNYFIQVDDDLAWSRSIGDEDSDGAGWFTAEKNKAIAHHYFRSERQSLRRLPRSGGVVFTIRTYFHPITEIAEQPYVPGRLASAVRSWGDDVSRYKGRERYQDVLLDFLDKKHEEQVANGLDVEKEDEVRSYPY</sequence>
<feature type="region of interest" description="Disordered" evidence="11">
    <location>
        <begin position="1"/>
        <end position="27"/>
    </location>
</feature>
<dbReference type="EC" id="2.4.1.-" evidence="10"/>
<evidence type="ECO:0000256" key="7">
    <source>
        <dbReference type="ARBA" id="ARBA00022824"/>
    </source>
</evidence>
<keyword evidence="9 10" id="KW-0472">Membrane</keyword>
<evidence type="ECO:0000256" key="9">
    <source>
        <dbReference type="ARBA" id="ARBA00023136"/>
    </source>
</evidence>
<dbReference type="OrthoDB" id="497541at2759"/>
<evidence type="ECO:0000256" key="4">
    <source>
        <dbReference type="ARBA" id="ARBA00022676"/>
    </source>
</evidence>
<evidence type="ECO:0000313" key="13">
    <source>
        <dbReference type="Proteomes" id="UP000324767"/>
    </source>
</evidence>
<dbReference type="GO" id="GO:0000026">
    <property type="term" value="F:alpha-1,2-mannosyltransferase activity"/>
    <property type="evidence" value="ECO:0007669"/>
    <property type="project" value="TreeGrafter"/>
</dbReference>
<dbReference type="EMBL" id="VXIT01000002">
    <property type="protein sequence ID" value="KAA6414384.1"/>
    <property type="molecule type" value="Genomic_DNA"/>
</dbReference>
<evidence type="ECO:0000256" key="6">
    <source>
        <dbReference type="ARBA" id="ARBA00022692"/>
    </source>
</evidence>
<evidence type="ECO:0000256" key="8">
    <source>
        <dbReference type="ARBA" id="ARBA00022989"/>
    </source>
</evidence>
<feature type="transmembrane region" description="Helical" evidence="10">
    <location>
        <begin position="363"/>
        <end position="382"/>
    </location>
</feature>
<accession>A0A5M8Q098</accession>
<comment type="similarity">
    <text evidence="3 10">Belongs to the glycosyltransferase 22 family.</text>
</comment>
<evidence type="ECO:0000256" key="3">
    <source>
        <dbReference type="ARBA" id="ARBA00007063"/>
    </source>
</evidence>
<reference evidence="12 13" key="1">
    <citation type="submission" date="2019-09" db="EMBL/GenBank/DDBJ databases">
        <title>The hologenome of the rock-dwelling lichen Lasallia pustulata.</title>
        <authorList>
            <person name="Greshake Tzovaras B."/>
            <person name="Segers F."/>
            <person name="Bicker A."/>
            <person name="Dal Grande F."/>
            <person name="Otte J."/>
            <person name="Hankeln T."/>
            <person name="Schmitt I."/>
            <person name="Ebersberger I."/>
        </authorList>
    </citation>
    <scope>NUCLEOTIDE SEQUENCE [LARGE SCALE GENOMIC DNA]</scope>
    <source>
        <strain evidence="12">A1-1</strain>
    </source>
</reference>
<dbReference type="GO" id="GO:0006487">
    <property type="term" value="P:protein N-linked glycosylation"/>
    <property type="evidence" value="ECO:0007669"/>
    <property type="project" value="TreeGrafter"/>
</dbReference>
<evidence type="ECO:0000256" key="11">
    <source>
        <dbReference type="SAM" id="MobiDB-lite"/>
    </source>
</evidence>
<keyword evidence="5 12" id="KW-0808">Transferase</keyword>
<evidence type="ECO:0000256" key="5">
    <source>
        <dbReference type="ARBA" id="ARBA00022679"/>
    </source>
</evidence>
<dbReference type="GO" id="GO:0005789">
    <property type="term" value="C:endoplasmic reticulum membrane"/>
    <property type="evidence" value="ECO:0007669"/>
    <property type="project" value="UniProtKB-SubCell"/>
</dbReference>
<comment type="caution">
    <text evidence="12">The sequence shown here is derived from an EMBL/GenBank/DDBJ whole genome shotgun (WGS) entry which is preliminary data.</text>
</comment>
<comment type="pathway">
    <text evidence="2">Protein modification; protein glycosylation.</text>
</comment>
<feature type="transmembrane region" description="Helical" evidence="10">
    <location>
        <begin position="298"/>
        <end position="318"/>
    </location>
</feature>
<keyword evidence="4 10" id="KW-0328">Glycosyltransferase</keyword>
<keyword evidence="8 10" id="KW-1133">Transmembrane helix</keyword>
<dbReference type="InterPro" id="IPR005599">
    <property type="entry name" value="GPI_mannosylTrfase"/>
</dbReference>
<comment type="subcellular location">
    <subcellularLocation>
        <location evidence="1 10">Endoplasmic reticulum membrane</location>
        <topology evidence="1 10">Multi-pass membrane protein</topology>
    </subcellularLocation>
</comment>
<feature type="region of interest" description="Disordered" evidence="11">
    <location>
        <begin position="693"/>
        <end position="723"/>
    </location>
</feature>
<keyword evidence="7 10" id="KW-0256">Endoplasmic reticulum</keyword>
<dbReference type="Pfam" id="PF03901">
    <property type="entry name" value="Glyco_transf_22"/>
    <property type="match status" value="1"/>
</dbReference>
<dbReference type="InterPro" id="IPR021848">
    <property type="entry name" value="HODM_asu-like"/>
</dbReference>
<dbReference type="PANTHER" id="PTHR22760">
    <property type="entry name" value="GLYCOSYLTRANSFERASE"/>
    <property type="match status" value="1"/>
</dbReference>
<evidence type="ECO:0000256" key="2">
    <source>
        <dbReference type="ARBA" id="ARBA00004922"/>
    </source>
</evidence>
<feature type="transmembrane region" description="Helical" evidence="10">
    <location>
        <begin position="147"/>
        <end position="167"/>
    </location>
</feature>
<dbReference type="AlphaFoldDB" id="A0A5M8Q098"/>
<evidence type="ECO:0000256" key="1">
    <source>
        <dbReference type="ARBA" id="ARBA00004477"/>
    </source>
</evidence>